<name>A0ABN9SY32_9DINO</name>
<feature type="compositionally biased region" description="Acidic residues" evidence="1">
    <location>
        <begin position="101"/>
        <end position="110"/>
    </location>
</feature>
<feature type="region of interest" description="Disordered" evidence="1">
    <location>
        <begin position="58"/>
        <end position="141"/>
    </location>
</feature>
<comment type="caution">
    <text evidence="2">The sequence shown here is derived from an EMBL/GenBank/DDBJ whole genome shotgun (WGS) entry which is preliminary data.</text>
</comment>
<keyword evidence="3" id="KW-1185">Reference proteome</keyword>
<organism evidence="2 3">
    <name type="scientific">Prorocentrum cordatum</name>
    <dbReference type="NCBI Taxonomy" id="2364126"/>
    <lineage>
        <taxon>Eukaryota</taxon>
        <taxon>Sar</taxon>
        <taxon>Alveolata</taxon>
        <taxon>Dinophyceae</taxon>
        <taxon>Prorocentrales</taxon>
        <taxon>Prorocentraceae</taxon>
        <taxon>Prorocentrum</taxon>
    </lineage>
</organism>
<evidence type="ECO:0000313" key="3">
    <source>
        <dbReference type="Proteomes" id="UP001189429"/>
    </source>
</evidence>
<accession>A0ABN9SY32</accession>
<feature type="compositionally biased region" description="Basic and acidic residues" evidence="1">
    <location>
        <begin position="58"/>
        <end position="67"/>
    </location>
</feature>
<proteinExistence type="predicted"/>
<evidence type="ECO:0000256" key="1">
    <source>
        <dbReference type="SAM" id="MobiDB-lite"/>
    </source>
</evidence>
<protein>
    <submittedName>
        <fullName evidence="2">Uncharacterized protein</fullName>
    </submittedName>
</protein>
<sequence>MKFSRSSEKIWSCMLLAISGRKVSMVPACSKTAEHVLETSSTHYARTILETLPLWRHRPESGLRAAERSGGGGAATGAPPTGAREHGAAATKARGGGEEKGVEEEEEEEVTGSKPHRSARKHHVGGRERQAQGVANFSGAT</sequence>
<feature type="compositionally biased region" description="Basic residues" evidence="1">
    <location>
        <begin position="114"/>
        <end position="124"/>
    </location>
</feature>
<evidence type="ECO:0000313" key="2">
    <source>
        <dbReference type="EMBL" id="CAK0837452.1"/>
    </source>
</evidence>
<dbReference type="Proteomes" id="UP001189429">
    <property type="component" value="Unassembled WGS sequence"/>
</dbReference>
<gene>
    <name evidence="2" type="ORF">PCOR1329_LOCUS33649</name>
</gene>
<dbReference type="EMBL" id="CAUYUJ010014155">
    <property type="protein sequence ID" value="CAK0837452.1"/>
    <property type="molecule type" value="Genomic_DNA"/>
</dbReference>
<reference evidence="2" key="1">
    <citation type="submission" date="2023-10" db="EMBL/GenBank/DDBJ databases">
        <authorList>
            <person name="Chen Y."/>
            <person name="Shah S."/>
            <person name="Dougan E. K."/>
            <person name="Thang M."/>
            <person name="Chan C."/>
        </authorList>
    </citation>
    <scope>NUCLEOTIDE SEQUENCE [LARGE SCALE GENOMIC DNA]</scope>
</reference>